<proteinExistence type="predicted"/>
<dbReference type="RefSeq" id="WP_245907578.1">
    <property type="nucleotide sequence ID" value="NZ_QLLO01000007.1"/>
</dbReference>
<name>A0A327RHL8_9FLAO</name>
<keyword evidence="2" id="KW-1185">Reference proteome</keyword>
<accession>A0A327RHL8</accession>
<protein>
    <submittedName>
        <fullName evidence="1">Lipopolysaccharide kinase (Kdo/WaaP) family protein</fullName>
    </submittedName>
</protein>
<keyword evidence="1" id="KW-0418">Kinase</keyword>
<evidence type="ECO:0000313" key="2">
    <source>
        <dbReference type="Proteomes" id="UP000248703"/>
    </source>
</evidence>
<evidence type="ECO:0000313" key="1">
    <source>
        <dbReference type="EMBL" id="RAJ13157.1"/>
    </source>
</evidence>
<organism evidence="1 2">
    <name type="scientific">Olleya aquimaris</name>
    <dbReference type="NCBI Taxonomy" id="639310"/>
    <lineage>
        <taxon>Bacteria</taxon>
        <taxon>Pseudomonadati</taxon>
        <taxon>Bacteroidota</taxon>
        <taxon>Flavobacteriia</taxon>
        <taxon>Flavobacteriales</taxon>
        <taxon>Flavobacteriaceae</taxon>
    </lineage>
</organism>
<dbReference type="Proteomes" id="UP000248703">
    <property type="component" value="Unassembled WGS sequence"/>
</dbReference>
<dbReference type="Gene3D" id="1.10.510.10">
    <property type="entry name" value="Transferase(Phosphotransferase) domain 1"/>
    <property type="match status" value="1"/>
</dbReference>
<dbReference type="AlphaFoldDB" id="A0A327RHL8"/>
<dbReference type="EMBL" id="QLLO01000007">
    <property type="protein sequence ID" value="RAJ13157.1"/>
    <property type="molecule type" value="Genomic_DNA"/>
</dbReference>
<gene>
    <name evidence="1" type="ORF">LY08_02056</name>
</gene>
<dbReference type="SUPFAM" id="SSF56112">
    <property type="entry name" value="Protein kinase-like (PK-like)"/>
    <property type="match status" value="1"/>
</dbReference>
<dbReference type="Pfam" id="PF06293">
    <property type="entry name" value="Kdo"/>
    <property type="match status" value="1"/>
</dbReference>
<reference evidence="1 2" key="1">
    <citation type="submission" date="2018-06" db="EMBL/GenBank/DDBJ databases">
        <title>Genomic Encyclopedia of Archaeal and Bacterial Type Strains, Phase II (KMG-II): from individual species to whole genera.</title>
        <authorList>
            <person name="Goeker M."/>
        </authorList>
    </citation>
    <scope>NUCLEOTIDE SEQUENCE [LARGE SCALE GENOMIC DNA]</scope>
    <source>
        <strain evidence="1 2">DSM 24464</strain>
    </source>
</reference>
<dbReference type="InterPro" id="IPR011009">
    <property type="entry name" value="Kinase-like_dom_sf"/>
</dbReference>
<keyword evidence="1" id="KW-0808">Transferase</keyword>
<dbReference type="GO" id="GO:0016301">
    <property type="term" value="F:kinase activity"/>
    <property type="evidence" value="ECO:0007669"/>
    <property type="project" value="UniProtKB-KW"/>
</dbReference>
<sequence>MIKSFEIDGLKLNVKSFKVPNAFNSLVYKYIRPSKSKRSFLYASRLIDCGISTPFPIAYIENTSAFGLKNSYYISQHIDYDFEFRELIHKPQFPERDKILQQFAAFTFKLHENNINFLDHSPGNTLITKDKTEYNFYLIDLNRMRFETMTFNKRMHNFRRLWLSKTMVKVIAEAYAKLYNKSYQETHDLMLKHSRAFQLKINSKKLRRSGRKMRFSK</sequence>
<comment type="caution">
    <text evidence="1">The sequence shown here is derived from an EMBL/GenBank/DDBJ whole genome shotgun (WGS) entry which is preliminary data.</text>
</comment>